<keyword evidence="3" id="KW-1185">Reference proteome</keyword>
<comment type="caution">
    <text evidence="2">The sequence shown here is derived from an EMBL/GenBank/DDBJ whole genome shotgun (WGS) entry which is preliminary data.</text>
</comment>
<sequence length="112" mass="12209">MTVHTDAQLTDGPFQPHNNTAERHKIARFHASGFPAQLALARWQYGGEAPHLHPGVPALRAAFYEAARHDFQAWLECGGFHAVELPVPDEAPVPRKSQPVPGGDTQQVGTLN</sequence>
<dbReference type="RefSeq" id="WP_171082458.1">
    <property type="nucleotide sequence ID" value="NZ_JABAIV010000002.1"/>
</dbReference>
<proteinExistence type="predicted"/>
<gene>
    <name evidence="2" type="ORF">HGB41_06640</name>
</gene>
<feature type="region of interest" description="Disordered" evidence="1">
    <location>
        <begin position="87"/>
        <end position="112"/>
    </location>
</feature>
<dbReference type="AlphaFoldDB" id="A0A7Y2P0C4"/>
<dbReference type="EMBL" id="JABAIV010000002">
    <property type="protein sequence ID" value="NNG22679.1"/>
    <property type="molecule type" value="Genomic_DNA"/>
</dbReference>
<evidence type="ECO:0000256" key="1">
    <source>
        <dbReference type="SAM" id="MobiDB-lite"/>
    </source>
</evidence>
<feature type="region of interest" description="Disordered" evidence="1">
    <location>
        <begin position="1"/>
        <end position="23"/>
    </location>
</feature>
<evidence type="ECO:0000313" key="2">
    <source>
        <dbReference type="EMBL" id="NNG22679.1"/>
    </source>
</evidence>
<protein>
    <submittedName>
        <fullName evidence="2">Uncharacterized protein</fullName>
    </submittedName>
</protein>
<name>A0A7Y2P0C4_9BURK</name>
<accession>A0A7Y2P0C4</accession>
<reference evidence="2 3" key="1">
    <citation type="submission" date="2020-04" db="EMBL/GenBank/DDBJ databases">
        <title>Massilia sp. nov., a cold adapted bacteria isolated from Arctic soil.</title>
        <authorList>
            <person name="Son J."/>
            <person name="Ka J.-O."/>
        </authorList>
    </citation>
    <scope>NUCLEOTIDE SEQUENCE [LARGE SCALE GENOMIC DNA]</scope>
    <source>
        <strain evidence="2 3">ML15P13</strain>
    </source>
</reference>
<dbReference type="Proteomes" id="UP000533905">
    <property type="component" value="Unassembled WGS sequence"/>
</dbReference>
<organism evidence="2 3">
    <name type="scientific">Telluria aromaticivorans</name>
    <dbReference type="NCBI Taxonomy" id="2725995"/>
    <lineage>
        <taxon>Bacteria</taxon>
        <taxon>Pseudomonadati</taxon>
        <taxon>Pseudomonadota</taxon>
        <taxon>Betaproteobacteria</taxon>
        <taxon>Burkholderiales</taxon>
        <taxon>Oxalobacteraceae</taxon>
        <taxon>Telluria group</taxon>
        <taxon>Telluria</taxon>
    </lineage>
</organism>
<evidence type="ECO:0000313" key="3">
    <source>
        <dbReference type="Proteomes" id="UP000533905"/>
    </source>
</evidence>